<sequence>MVQVIEGNWPIVAGVVVLVLLVAWWLFSRATKAPARERRPDVLDEGAAPAQRNQALIDAAPAAAAAYAIPPAAGTLGGVAEVIAAAVQEETAAASLDERPADAPDLPADDLTRIKGLGPKLSTLLAGLGVTRFAQIAAWTDADLAAIDAKLGSFAGRPARDQWVEQARLLAAGDTAGYESRFGKL</sequence>
<keyword evidence="3" id="KW-1185">Reference proteome</keyword>
<keyword evidence="1" id="KW-0472">Membrane</keyword>
<evidence type="ECO:0000256" key="1">
    <source>
        <dbReference type="SAM" id="Phobius"/>
    </source>
</evidence>
<reference evidence="2 3" key="1">
    <citation type="submission" date="2020-08" db="EMBL/GenBank/DDBJ databases">
        <title>The genome sequence of Novosphingobium flavum 4Y4.</title>
        <authorList>
            <person name="Liu Y."/>
        </authorList>
    </citation>
    <scope>NUCLEOTIDE SEQUENCE [LARGE SCALE GENOMIC DNA]</scope>
    <source>
        <strain evidence="2 3">4Y4</strain>
    </source>
</reference>
<name>A0A7X1F9S6_9SPHN</name>
<dbReference type="RefSeq" id="WP_185684408.1">
    <property type="nucleotide sequence ID" value="NZ_JACLAU010000032.1"/>
</dbReference>
<accession>A0A7X1F9S6</accession>
<evidence type="ECO:0000313" key="2">
    <source>
        <dbReference type="EMBL" id="MBC2653021.1"/>
    </source>
</evidence>
<keyword evidence="1" id="KW-0812">Transmembrane</keyword>
<dbReference type="AlphaFoldDB" id="A0A7X1F9S6"/>
<dbReference type="EMBL" id="JACLAU010000032">
    <property type="protein sequence ID" value="MBC2653021.1"/>
    <property type="molecule type" value="Genomic_DNA"/>
</dbReference>
<protein>
    <submittedName>
        <fullName evidence="2">Uncharacterized protein</fullName>
    </submittedName>
</protein>
<evidence type="ECO:0000313" key="3">
    <source>
        <dbReference type="Proteomes" id="UP000520156"/>
    </source>
</evidence>
<comment type="caution">
    <text evidence="2">The sequence shown here is derived from an EMBL/GenBank/DDBJ whole genome shotgun (WGS) entry which is preliminary data.</text>
</comment>
<dbReference type="Proteomes" id="UP000520156">
    <property type="component" value="Unassembled WGS sequence"/>
</dbReference>
<feature type="transmembrane region" description="Helical" evidence="1">
    <location>
        <begin position="7"/>
        <end position="27"/>
    </location>
</feature>
<proteinExistence type="predicted"/>
<organism evidence="2 3">
    <name type="scientific">Novosphingobium aerophilum</name>
    <dbReference type="NCBI Taxonomy" id="2839843"/>
    <lineage>
        <taxon>Bacteria</taxon>
        <taxon>Pseudomonadati</taxon>
        <taxon>Pseudomonadota</taxon>
        <taxon>Alphaproteobacteria</taxon>
        <taxon>Sphingomonadales</taxon>
        <taxon>Sphingomonadaceae</taxon>
        <taxon>Novosphingobium</taxon>
    </lineage>
</organism>
<gene>
    <name evidence="2" type="ORF">H7F49_15090</name>
</gene>
<keyword evidence="1" id="KW-1133">Transmembrane helix</keyword>
<dbReference type="Gene3D" id="1.10.150.20">
    <property type="entry name" value="5' to 3' exonuclease, C-terminal subdomain"/>
    <property type="match status" value="1"/>
</dbReference>